<keyword evidence="1" id="KW-1133">Transmembrane helix</keyword>
<dbReference type="KEGG" id="kle:AO703_13145"/>
<sequence length="118" mass="13937">MILNGYLYISDVIIWLLLFHIYIFTGDRVNIFCYAIKSLCDAGLKLTLCYWQYFIIMSVLFLWPRRPLFIPLLINERQEFVIATRFFEGGGTQVANNLQTALFIVSLDVLRYQQGVRW</sequence>
<dbReference type="Proteomes" id="UP000069162">
    <property type="component" value="Chromosome"/>
</dbReference>
<gene>
    <name evidence="2" type="ORF">AO703_13145</name>
</gene>
<keyword evidence="1" id="KW-0812">Transmembrane</keyword>
<keyword evidence="1" id="KW-0472">Membrane</keyword>
<reference evidence="3" key="1">
    <citation type="submission" date="2015-10" db="EMBL/GenBank/DDBJ databases">
        <title>Complete Genome Sequencing of Klebsiella sp. strain G5.</title>
        <authorList>
            <person name="Chan K.-G."/>
            <person name="Chen J.-W."/>
        </authorList>
    </citation>
    <scope>NUCLEOTIDE SEQUENCE [LARGE SCALE GENOMIC DNA]</scope>
    <source>
        <strain evidence="3">G5</strain>
    </source>
</reference>
<dbReference type="AlphaFoldDB" id="A0A806X6U4"/>
<organism evidence="2 3">
    <name type="scientific">[Enterobacter] lignolyticus</name>
    <dbReference type="NCBI Taxonomy" id="1334193"/>
    <lineage>
        <taxon>Bacteria</taxon>
        <taxon>Pseudomonadati</taxon>
        <taxon>Pseudomonadota</taxon>
        <taxon>Gammaproteobacteria</taxon>
        <taxon>Enterobacterales</taxon>
        <taxon>Enterobacteriaceae</taxon>
        <taxon>Pluralibacter</taxon>
    </lineage>
</organism>
<name>A0A806X6U4_9ENTR</name>
<feature type="transmembrane region" description="Helical" evidence="1">
    <location>
        <begin position="6"/>
        <end position="25"/>
    </location>
</feature>
<protein>
    <submittedName>
        <fullName evidence="2">Uncharacterized protein</fullName>
    </submittedName>
</protein>
<accession>A0A806X6U4</accession>
<evidence type="ECO:0000313" key="3">
    <source>
        <dbReference type="Proteomes" id="UP000069162"/>
    </source>
</evidence>
<proteinExistence type="predicted"/>
<evidence type="ECO:0000313" key="2">
    <source>
        <dbReference type="EMBL" id="ALR77205.1"/>
    </source>
</evidence>
<evidence type="ECO:0000256" key="1">
    <source>
        <dbReference type="SAM" id="Phobius"/>
    </source>
</evidence>
<dbReference type="EMBL" id="CP012871">
    <property type="protein sequence ID" value="ALR77205.1"/>
    <property type="molecule type" value="Genomic_DNA"/>
</dbReference>
<feature type="transmembrane region" description="Helical" evidence="1">
    <location>
        <begin position="46"/>
        <end position="63"/>
    </location>
</feature>